<reference evidence="5" key="1">
    <citation type="submission" date="2020-04" db="EMBL/GenBank/DDBJ databases">
        <authorList>
            <person name="Alioto T."/>
            <person name="Alioto T."/>
            <person name="Gomez Garrido J."/>
        </authorList>
    </citation>
    <scope>NUCLEOTIDE SEQUENCE</scope>
    <source>
        <strain evidence="5">A484AB</strain>
    </source>
</reference>
<dbReference type="PRINTS" id="PR00421">
    <property type="entry name" value="THIOREDOXIN"/>
</dbReference>
<evidence type="ECO:0000256" key="3">
    <source>
        <dbReference type="PIRSR" id="PIRSR000077-1"/>
    </source>
</evidence>
<feature type="site" description="Deprotonates C-terminal active site Cys" evidence="3">
    <location>
        <position position="30"/>
    </location>
</feature>
<dbReference type="SUPFAM" id="SSF52833">
    <property type="entry name" value="Thioredoxin-like"/>
    <property type="match status" value="1"/>
</dbReference>
<dbReference type="PIRSF" id="PIRSF000077">
    <property type="entry name" value="Thioredoxin"/>
    <property type="match status" value="1"/>
</dbReference>
<dbReference type="InterPro" id="IPR036249">
    <property type="entry name" value="Thioredoxin-like_sf"/>
</dbReference>
<organism evidence="5 6">
    <name type="scientific">Paramuricea clavata</name>
    <name type="common">Red gorgonian</name>
    <name type="synonym">Violescent sea-whip</name>
    <dbReference type="NCBI Taxonomy" id="317549"/>
    <lineage>
        <taxon>Eukaryota</taxon>
        <taxon>Metazoa</taxon>
        <taxon>Cnidaria</taxon>
        <taxon>Anthozoa</taxon>
        <taxon>Octocorallia</taxon>
        <taxon>Malacalcyonacea</taxon>
        <taxon>Plexauridae</taxon>
        <taxon>Paramuricea</taxon>
    </lineage>
</organism>
<dbReference type="OrthoDB" id="2121326at2759"/>
<comment type="caution">
    <text evidence="5">The sequence shown here is derived from an EMBL/GenBank/DDBJ whole genome shotgun (WGS) entry which is preliminary data.</text>
</comment>
<dbReference type="GO" id="GO:0015035">
    <property type="term" value="F:protein-disulfide reductase activity"/>
    <property type="evidence" value="ECO:0007669"/>
    <property type="project" value="InterPro"/>
</dbReference>
<name>A0A6S7FW62_PARCT</name>
<proteinExistence type="inferred from homology"/>
<dbReference type="AlphaFoldDB" id="A0A6S7FW62"/>
<dbReference type="InterPro" id="IPR005746">
    <property type="entry name" value="Thioredoxin"/>
</dbReference>
<dbReference type="InterPro" id="IPR017937">
    <property type="entry name" value="Thioredoxin_CS"/>
</dbReference>
<evidence type="ECO:0000256" key="4">
    <source>
        <dbReference type="PIRSR" id="PIRSR000077-4"/>
    </source>
</evidence>
<dbReference type="InterPro" id="IPR013766">
    <property type="entry name" value="Thioredoxin_domain"/>
</dbReference>
<dbReference type="PANTHER" id="PTHR46115">
    <property type="entry name" value="THIOREDOXIN-LIKE PROTEIN 1"/>
    <property type="match status" value="1"/>
</dbReference>
<dbReference type="FunFam" id="3.40.30.10:FF:000245">
    <property type="entry name" value="Thioredoxin"/>
    <property type="match status" value="1"/>
</dbReference>
<evidence type="ECO:0000313" key="6">
    <source>
        <dbReference type="Proteomes" id="UP001152795"/>
    </source>
</evidence>
<feature type="active site" description="Nucleophile" evidence="3">
    <location>
        <position position="39"/>
    </location>
</feature>
<sequence length="109" mass="12639">MSEEQITIINSKKEYDDLVSSTSDGLIVVDFYADWCGPCRQIAPVYKRFSKEFKKVKFASVDVDEHEDIAENEGVTVMPVFRFYKLGQMIDQVTGANKEQLREKLEMYQ</sequence>
<feature type="site" description="Contributes to redox potential value" evidence="3">
    <location>
        <position position="38"/>
    </location>
</feature>
<feature type="site" description="Contributes to redox potential value" evidence="3">
    <location>
        <position position="37"/>
    </location>
</feature>
<accession>A0A6S7FW62</accession>
<comment type="similarity">
    <text evidence="2">Belongs to the thioredoxin family.</text>
</comment>
<dbReference type="Proteomes" id="UP001152795">
    <property type="component" value="Unassembled WGS sequence"/>
</dbReference>
<feature type="active site" description="Nucleophile" evidence="3">
    <location>
        <position position="36"/>
    </location>
</feature>
<keyword evidence="1 4" id="KW-1015">Disulfide bond</keyword>
<evidence type="ECO:0000256" key="2">
    <source>
        <dbReference type="PIRNR" id="PIRNR000077"/>
    </source>
</evidence>
<evidence type="ECO:0000313" key="5">
    <source>
        <dbReference type="EMBL" id="CAB3980529.1"/>
    </source>
</evidence>
<dbReference type="CDD" id="cd02947">
    <property type="entry name" value="TRX_family"/>
    <property type="match status" value="1"/>
</dbReference>
<dbReference type="EMBL" id="CACRXK020000299">
    <property type="protein sequence ID" value="CAB3980529.1"/>
    <property type="molecule type" value="Genomic_DNA"/>
</dbReference>
<keyword evidence="4" id="KW-0676">Redox-active center</keyword>
<dbReference type="Pfam" id="PF00085">
    <property type="entry name" value="Thioredoxin"/>
    <property type="match status" value="1"/>
</dbReference>
<dbReference type="Gene3D" id="3.40.30.10">
    <property type="entry name" value="Glutaredoxin"/>
    <property type="match status" value="1"/>
</dbReference>
<dbReference type="PROSITE" id="PS51352">
    <property type="entry name" value="THIOREDOXIN_2"/>
    <property type="match status" value="1"/>
</dbReference>
<keyword evidence="6" id="KW-1185">Reference proteome</keyword>
<evidence type="ECO:0000256" key="1">
    <source>
        <dbReference type="ARBA" id="ARBA00023157"/>
    </source>
</evidence>
<protein>
    <recommendedName>
        <fullName evidence="2">Thioredoxin</fullName>
    </recommendedName>
</protein>
<gene>
    <name evidence="5" type="ORF">PACLA_8A027409</name>
</gene>
<feature type="disulfide bond" description="Redox-active" evidence="4">
    <location>
        <begin position="36"/>
        <end position="39"/>
    </location>
</feature>
<dbReference type="PROSITE" id="PS00194">
    <property type="entry name" value="THIOREDOXIN_1"/>
    <property type="match status" value="1"/>
</dbReference>